<dbReference type="AlphaFoldDB" id="A0A8T0DUC9"/>
<keyword evidence="2" id="KW-1185">Reference proteome</keyword>
<reference evidence="1 2" key="1">
    <citation type="submission" date="2019-07" db="EMBL/GenBank/DDBJ databases">
        <title>Annotation for the trematode Paragonimus westermani.</title>
        <authorList>
            <person name="Choi Y.-J."/>
        </authorList>
    </citation>
    <scope>NUCLEOTIDE SEQUENCE [LARGE SCALE GENOMIC DNA]</scope>
    <source>
        <strain evidence="1">180907_Pwestermani</strain>
    </source>
</reference>
<evidence type="ECO:0000313" key="2">
    <source>
        <dbReference type="Proteomes" id="UP000699462"/>
    </source>
</evidence>
<organism evidence="1 2">
    <name type="scientific">Paragonimus westermani</name>
    <dbReference type="NCBI Taxonomy" id="34504"/>
    <lineage>
        <taxon>Eukaryota</taxon>
        <taxon>Metazoa</taxon>
        <taxon>Spiralia</taxon>
        <taxon>Lophotrochozoa</taxon>
        <taxon>Platyhelminthes</taxon>
        <taxon>Trematoda</taxon>
        <taxon>Digenea</taxon>
        <taxon>Plagiorchiida</taxon>
        <taxon>Troglotremata</taxon>
        <taxon>Troglotrematidae</taxon>
        <taxon>Paragonimus</taxon>
    </lineage>
</organism>
<accession>A0A8T0DUC9</accession>
<comment type="caution">
    <text evidence="1">The sequence shown here is derived from an EMBL/GenBank/DDBJ whole genome shotgun (WGS) entry which is preliminary data.</text>
</comment>
<dbReference type="EMBL" id="JTDF01000906">
    <property type="protein sequence ID" value="KAF8570794.1"/>
    <property type="molecule type" value="Genomic_DNA"/>
</dbReference>
<protein>
    <submittedName>
        <fullName evidence="1">Uncharacterized protein</fullName>
    </submittedName>
</protein>
<dbReference type="Proteomes" id="UP000699462">
    <property type="component" value="Unassembled WGS sequence"/>
</dbReference>
<proteinExistence type="predicted"/>
<name>A0A8T0DUC9_9TREM</name>
<evidence type="ECO:0000313" key="1">
    <source>
        <dbReference type="EMBL" id="KAF8570794.1"/>
    </source>
</evidence>
<gene>
    <name evidence="1" type="ORF">P879_02087</name>
</gene>
<sequence length="74" mass="8961">MDRRIVFLRSGFTRFCSTIFFQRWAILKQPSLLVEFLMYVLYCYPYSVFISASEFRTTISTHKDRQANRLYPSF</sequence>